<feature type="transmembrane region" description="Helical" evidence="10">
    <location>
        <begin position="102"/>
        <end position="122"/>
    </location>
</feature>
<dbReference type="Pfam" id="PF07884">
    <property type="entry name" value="VKOR"/>
    <property type="match status" value="1"/>
</dbReference>
<dbReference type="Pfam" id="PF01323">
    <property type="entry name" value="DSBA"/>
    <property type="match status" value="1"/>
</dbReference>
<evidence type="ECO:0000256" key="5">
    <source>
        <dbReference type="ARBA" id="ARBA00022989"/>
    </source>
</evidence>
<evidence type="ECO:0000256" key="8">
    <source>
        <dbReference type="ARBA" id="ARBA00023157"/>
    </source>
</evidence>
<dbReference type="InterPro" id="IPR012932">
    <property type="entry name" value="VKOR"/>
</dbReference>
<name>A0ABT6DL18_9BACT</name>
<dbReference type="Gene3D" id="3.40.30.10">
    <property type="entry name" value="Glutaredoxin"/>
    <property type="match status" value="1"/>
</dbReference>
<evidence type="ECO:0000313" key="13">
    <source>
        <dbReference type="Proteomes" id="UP001152321"/>
    </source>
</evidence>
<dbReference type="SUPFAM" id="SSF52833">
    <property type="entry name" value="Thioredoxin-like"/>
    <property type="match status" value="1"/>
</dbReference>
<comment type="subcellular location">
    <subcellularLocation>
        <location evidence="1">Membrane</location>
        <topology evidence="1">Multi-pass membrane protein</topology>
    </subcellularLocation>
</comment>
<dbReference type="CDD" id="cd12920">
    <property type="entry name" value="VKOR_3"/>
    <property type="match status" value="1"/>
</dbReference>
<keyword evidence="5 10" id="KW-1133">Transmembrane helix</keyword>
<feature type="transmembrane region" description="Helical" evidence="10">
    <location>
        <begin position="171"/>
        <end position="191"/>
    </location>
</feature>
<keyword evidence="4" id="KW-0874">Quinone</keyword>
<dbReference type="EMBL" id="JANRMI010000002">
    <property type="protein sequence ID" value="MDG0816526.1"/>
    <property type="molecule type" value="Genomic_DNA"/>
</dbReference>
<keyword evidence="6" id="KW-0560">Oxidoreductase</keyword>
<gene>
    <name evidence="12" type="ORF">NWE73_09135</name>
</gene>
<keyword evidence="13" id="KW-1185">Reference proteome</keyword>
<evidence type="ECO:0000313" key="12">
    <source>
        <dbReference type="EMBL" id="MDG0816526.1"/>
    </source>
</evidence>
<feature type="transmembrane region" description="Helical" evidence="10">
    <location>
        <begin position="70"/>
        <end position="90"/>
    </location>
</feature>
<comment type="similarity">
    <text evidence="2">Belongs to the VKOR family.</text>
</comment>
<reference evidence="12" key="1">
    <citation type="submission" date="2022-08" db="EMBL/GenBank/DDBJ databases">
        <title>Novel Bdellovibrio Species Isolated from Svalbard: Designation Bdellovibrio svalbardensis.</title>
        <authorList>
            <person name="Mitchell R.J."/>
            <person name="Choi S.Y."/>
        </authorList>
    </citation>
    <scope>NUCLEOTIDE SEQUENCE</scope>
    <source>
        <strain evidence="12">PAP01</strain>
    </source>
</reference>
<evidence type="ECO:0000256" key="10">
    <source>
        <dbReference type="SAM" id="Phobius"/>
    </source>
</evidence>
<dbReference type="SMART" id="SM00756">
    <property type="entry name" value="VKc"/>
    <property type="match status" value="1"/>
</dbReference>
<dbReference type="InterPro" id="IPR001853">
    <property type="entry name" value="DSBA-like_thioredoxin_dom"/>
</dbReference>
<evidence type="ECO:0000256" key="1">
    <source>
        <dbReference type="ARBA" id="ARBA00004141"/>
    </source>
</evidence>
<dbReference type="Proteomes" id="UP001152321">
    <property type="component" value="Unassembled WGS sequence"/>
</dbReference>
<dbReference type="InterPro" id="IPR036249">
    <property type="entry name" value="Thioredoxin-like_sf"/>
</dbReference>
<dbReference type="PANTHER" id="PTHR34573:SF1">
    <property type="entry name" value="VITAMIN K EPOXIDE REDUCTASE DOMAIN-CONTAINING PROTEIN"/>
    <property type="match status" value="1"/>
</dbReference>
<feature type="domain" description="Vitamin K epoxide reductase" evidence="11">
    <location>
        <begin position="7"/>
        <end position="150"/>
    </location>
</feature>
<protein>
    <submittedName>
        <fullName evidence="12">Thioredoxin domain-containing protein</fullName>
    </submittedName>
</protein>
<dbReference type="InterPro" id="IPR038354">
    <property type="entry name" value="VKOR_sf"/>
</dbReference>
<accession>A0ABT6DL18</accession>
<organism evidence="12 13">
    <name type="scientific">Bdellovibrio svalbardensis</name>
    <dbReference type="NCBI Taxonomy" id="2972972"/>
    <lineage>
        <taxon>Bacteria</taxon>
        <taxon>Pseudomonadati</taxon>
        <taxon>Bdellovibrionota</taxon>
        <taxon>Bdellovibrionia</taxon>
        <taxon>Bdellovibrionales</taxon>
        <taxon>Pseudobdellovibrionaceae</taxon>
        <taxon>Bdellovibrio</taxon>
    </lineage>
</organism>
<proteinExistence type="inferred from homology"/>
<keyword evidence="7 10" id="KW-0472">Membrane</keyword>
<keyword evidence="9" id="KW-0676">Redox-active center</keyword>
<dbReference type="Gene3D" id="1.20.1440.130">
    <property type="entry name" value="VKOR domain"/>
    <property type="match status" value="1"/>
</dbReference>
<evidence type="ECO:0000256" key="9">
    <source>
        <dbReference type="ARBA" id="ARBA00023284"/>
    </source>
</evidence>
<keyword evidence="8" id="KW-1015">Disulfide bond</keyword>
<dbReference type="PANTHER" id="PTHR34573">
    <property type="entry name" value="VKC DOMAIN-CONTAINING PROTEIN"/>
    <property type="match status" value="1"/>
</dbReference>
<dbReference type="RefSeq" id="WP_277578004.1">
    <property type="nucleotide sequence ID" value="NZ_JANRMI010000002.1"/>
</dbReference>
<evidence type="ECO:0000256" key="4">
    <source>
        <dbReference type="ARBA" id="ARBA00022719"/>
    </source>
</evidence>
<evidence type="ECO:0000256" key="3">
    <source>
        <dbReference type="ARBA" id="ARBA00022692"/>
    </source>
</evidence>
<evidence type="ECO:0000256" key="7">
    <source>
        <dbReference type="ARBA" id="ARBA00023136"/>
    </source>
</evidence>
<evidence type="ECO:0000256" key="2">
    <source>
        <dbReference type="ARBA" id="ARBA00006214"/>
    </source>
</evidence>
<evidence type="ECO:0000256" key="6">
    <source>
        <dbReference type="ARBA" id="ARBA00023002"/>
    </source>
</evidence>
<keyword evidence="3 10" id="KW-0812">Transmembrane</keyword>
<evidence type="ECO:0000259" key="11">
    <source>
        <dbReference type="SMART" id="SM00756"/>
    </source>
</evidence>
<feature type="transmembrane region" description="Helical" evidence="10">
    <location>
        <begin position="10"/>
        <end position="28"/>
    </location>
</feature>
<feature type="transmembrane region" description="Helical" evidence="10">
    <location>
        <begin position="128"/>
        <end position="150"/>
    </location>
</feature>
<comment type="caution">
    <text evidence="12">The sequence shown here is derived from an EMBL/GenBank/DDBJ whole genome shotgun (WGS) entry which is preliminary data.</text>
</comment>
<sequence length="401" mass="43746">MTNTGNKNKFLLLALLSTLVAIGIHIYLTQHFYQVKFGLGEGGSVCNINEVLNCDAVTASRFSSFLGLPIALWGVATNLILLCFLGLTRYNLTQDRAKTSRYAFILSALTVIASVVMGTISLTAMKNLCIFCITAYFLSIVGFVTTWLGAEKVNLRNISDDIKDLFVTDRWALGYFIAVPVIAFLANLMYLESHGLSDIEKIANDKVIYWQSSPQQNFDLTTGLSLQAGNSEPIMTIVEFADFRCPHCKHAVPSLHAFTNSHPDVKLIFKPFPLDGTCNDAIKGGGDGISCGLAIAVMCAEQINKSGWKAHNYFFDNQMDIIQAQNLEKNLEAVSPVIGITKEDLKKCVEGPEVKAMVIKMANEGAAAQIQGTPTVFVNGRVLNGGQLLPVLDAAYKSLKK</sequence>